<evidence type="ECO:0000313" key="14">
    <source>
        <dbReference type="Proteomes" id="UP000190774"/>
    </source>
</evidence>
<dbReference type="NCBIfam" id="TIGR01710">
    <property type="entry name" value="typeII_sec_gspG"/>
    <property type="match status" value="1"/>
</dbReference>
<accession>A0A1T4YHD8</accession>
<comment type="subcellular location">
    <subcellularLocation>
        <location evidence="1">Cell inner membrane</location>
        <topology evidence="1">Single-pass membrane protein</topology>
    </subcellularLocation>
</comment>
<dbReference type="Gene3D" id="3.30.700.10">
    <property type="entry name" value="Glycoprotein, Type 4 Pilin"/>
    <property type="match status" value="1"/>
</dbReference>
<dbReference type="PRINTS" id="PR00813">
    <property type="entry name" value="BCTERIALGSPG"/>
</dbReference>
<dbReference type="Pfam" id="PF07963">
    <property type="entry name" value="N_methyl"/>
    <property type="match status" value="1"/>
</dbReference>
<dbReference type="InterPro" id="IPR013545">
    <property type="entry name" value="T2SS_protein-GspG_C"/>
</dbReference>
<keyword evidence="14" id="KW-1185">Reference proteome</keyword>
<organism evidence="13 14">
    <name type="scientific">Prosthecobacter debontii</name>
    <dbReference type="NCBI Taxonomy" id="48467"/>
    <lineage>
        <taxon>Bacteria</taxon>
        <taxon>Pseudomonadati</taxon>
        <taxon>Verrucomicrobiota</taxon>
        <taxon>Verrucomicrobiia</taxon>
        <taxon>Verrucomicrobiales</taxon>
        <taxon>Verrucomicrobiaceae</taxon>
        <taxon>Prosthecobacter</taxon>
    </lineage>
</organism>
<evidence type="ECO:0000256" key="5">
    <source>
        <dbReference type="ARBA" id="ARBA00022481"/>
    </source>
</evidence>
<dbReference type="Pfam" id="PF08334">
    <property type="entry name" value="T2SSG"/>
    <property type="match status" value="1"/>
</dbReference>
<evidence type="ECO:0000256" key="1">
    <source>
        <dbReference type="ARBA" id="ARBA00004377"/>
    </source>
</evidence>
<dbReference type="InterPro" id="IPR010054">
    <property type="entry name" value="Type2_sec_GspG"/>
</dbReference>
<dbReference type="SUPFAM" id="SSF54523">
    <property type="entry name" value="Pili subunits"/>
    <property type="match status" value="1"/>
</dbReference>
<dbReference type="PROSITE" id="PS00409">
    <property type="entry name" value="PROKAR_NTER_METHYL"/>
    <property type="match status" value="1"/>
</dbReference>
<name>A0A1T4YHD8_9BACT</name>
<dbReference type="InterPro" id="IPR000983">
    <property type="entry name" value="Bac_GSPG_pilin"/>
</dbReference>
<evidence type="ECO:0000256" key="2">
    <source>
        <dbReference type="ARBA" id="ARBA00009984"/>
    </source>
</evidence>
<dbReference type="GO" id="GO:0005886">
    <property type="term" value="C:plasma membrane"/>
    <property type="evidence" value="ECO:0007669"/>
    <property type="project" value="UniProtKB-SubCell"/>
</dbReference>
<keyword evidence="6" id="KW-0997">Cell inner membrane</keyword>
<dbReference type="Proteomes" id="UP000190774">
    <property type="component" value="Unassembled WGS sequence"/>
</dbReference>
<dbReference type="OrthoDB" id="9795612at2"/>
<keyword evidence="8 11" id="KW-1133">Transmembrane helix</keyword>
<keyword evidence="7 11" id="KW-0812">Transmembrane</keyword>
<dbReference type="GO" id="GO:0015628">
    <property type="term" value="P:protein secretion by the type II secretion system"/>
    <property type="evidence" value="ECO:0007669"/>
    <property type="project" value="InterPro"/>
</dbReference>
<sequence>MMANPDSRKLTPMDMKIETLKIKQCRQTRSAGFTLVEMVLVLGIVALLVGAGIVSLVGVLDSGKKTRVKADLNTLTAALRSYETDNMFLPSSEQGLMALVQKPSSRPAPTNYTPKLKKLLLDPWGNPYHYRRPGSKDKGGFDVYSAGPDGQPDSSDDIGNWDL</sequence>
<evidence type="ECO:0000256" key="3">
    <source>
        <dbReference type="ARBA" id="ARBA00020042"/>
    </source>
</evidence>
<keyword evidence="4" id="KW-1003">Cell membrane</keyword>
<evidence type="ECO:0000256" key="9">
    <source>
        <dbReference type="ARBA" id="ARBA00023136"/>
    </source>
</evidence>
<reference evidence="14" key="1">
    <citation type="submission" date="2017-02" db="EMBL/GenBank/DDBJ databases">
        <authorList>
            <person name="Varghese N."/>
            <person name="Submissions S."/>
        </authorList>
    </citation>
    <scope>NUCLEOTIDE SEQUENCE [LARGE SCALE GENOMIC DNA]</scope>
    <source>
        <strain evidence="14">ATCC 700200</strain>
    </source>
</reference>
<evidence type="ECO:0000259" key="12">
    <source>
        <dbReference type="Pfam" id="PF08334"/>
    </source>
</evidence>
<evidence type="ECO:0000256" key="7">
    <source>
        <dbReference type="ARBA" id="ARBA00022692"/>
    </source>
</evidence>
<feature type="domain" description="Type II secretion system protein GspG C-terminal" evidence="12">
    <location>
        <begin position="57"/>
        <end position="161"/>
    </location>
</feature>
<evidence type="ECO:0000256" key="8">
    <source>
        <dbReference type="ARBA" id="ARBA00022989"/>
    </source>
</evidence>
<evidence type="ECO:0000256" key="11">
    <source>
        <dbReference type="SAM" id="Phobius"/>
    </source>
</evidence>
<feature type="transmembrane region" description="Helical" evidence="11">
    <location>
        <begin position="38"/>
        <end position="60"/>
    </location>
</feature>
<dbReference type="GO" id="GO:0015627">
    <property type="term" value="C:type II protein secretion system complex"/>
    <property type="evidence" value="ECO:0007669"/>
    <property type="project" value="InterPro"/>
</dbReference>
<comment type="similarity">
    <text evidence="2">Belongs to the GSP G family.</text>
</comment>
<keyword evidence="5" id="KW-0488">Methylation</keyword>
<feature type="region of interest" description="Disordered" evidence="10">
    <location>
        <begin position="131"/>
        <end position="163"/>
    </location>
</feature>
<dbReference type="InterPro" id="IPR045584">
    <property type="entry name" value="Pilin-like"/>
</dbReference>
<evidence type="ECO:0000256" key="6">
    <source>
        <dbReference type="ARBA" id="ARBA00022519"/>
    </source>
</evidence>
<dbReference type="EMBL" id="FUYE01000010">
    <property type="protein sequence ID" value="SKB00701.1"/>
    <property type="molecule type" value="Genomic_DNA"/>
</dbReference>
<evidence type="ECO:0000256" key="10">
    <source>
        <dbReference type="SAM" id="MobiDB-lite"/>
    </source>
</evidence>
<dbReference type="NCBIfam" id="TIGR02532">
    <property type="entry name" value="IV_pilin_GFxxxE"/>
    <property type="match status" value="1"/>
</dbReference>
<dbReference type="STRING" id="48467.SAMN02745166_03210"/>
<keyword evidence="9 11" id="KW-0472">Membrane</keyword>
<proteinExistence type="inferred from homology"/>
<evidence type="ECO:0000313" key="13">
    <source>
        <dbReference type="EMBL" id="SKB00701.1"/>
    </source>
</evidence>
<protein>
    <recommendedName>
        <fullName evidence="3">Type II secretion system core protein G</fullName>
    </recommendedName>
</protein>
<dbReference type="AlphaFoldDB" id="A0A1T4YHD8"/>
<evidence type="ECO:0000256" key="4">
    <source>
        <dbReference type="ARBA" id="ARBA00022475"/>
    </source>
</evidence>
<dbReference type="InterPro" id="IPR012902">
    <property type="entry name" value="N_methyl_site"/>
</dbReference>
<gene>
    <name evidence="13" type="ORF">SAMN02745166_03210</name>
</gene>